<dbReference type="Proteomes" id="UP000633263">
    <property type="component" value="Unassembled WGS sequence"/>
</dbReference>
<gene>
    <name evidence="13 14" type="primary">lpxK</name>
    <name evidence="14" type="ORF">GCM10009083_09600</name>
</gene>
<comment type="pathway">
    <text evidence="2 13">Glycolipid biosynthesis; lipid IV(A) biosynthesis; lipid IV(A) from (3R)-3-hydroxytetradecanoyl-[acyl-carrier-protein] and UDP-N-acetyl-alpha-D-glucosamine: step 6/6.</text>
</comment>
<evidence type="ECO:0000256" key="4">
    <source>
        <dbReference type="ARBA" id="ARBA00016436"/>
    </source>
</evidence>
<keyword evidence="5 13" id="KW-0444">Lipid biosynthesis</keyword>
<keyword evidence="15" id="KW-1185">Reference proteome</keyword>
<dbReference type="SUPFAM" id="SSF52540">
    <property type="entry name" value="P-loop containing nucleoside triphosphate hydrolases"/>
    <property type="match status" value="1"/>
</dbReference>
<dbReference type="Pfam" id="PF02606">
    <property type="entry name" value="LpxK"/>
    <property type="match status" value="1"/>
</dbReference>
<evidence type="ECO:0000256" key="1">
    <source>
        <dbReference type="ARBA" id="ARBA00002274"/>
    </source>
</evidence>
<evidence type="ECO:0000256" key="2">
    <source>
        <dbReference type="ARBA" id="ARBA00004870"/>
    </source>
</evidence>
<evidence type="ECO:0000256" key="5">
    <source>
        <dbReference type="ARBA" id="ARBA00022516"/>
    </source>
</evidence>
<evidence type="ECO:0000256" key="13">
    <source>
        <dbReference type="HAMAP-Rule" id="MF_00409"/>
    </source>
</evidence>
<keyword evidence="7 13" id="KW-0808">Transferase</keyword>
<dbReference type="InterPro" id="IPR027417">
    <property type="entry name" value="P-loop_NTPase"/>
</dbReference>
<name>A0ABQ2CMB3_9GAMM</name>
<dbReference type="PANTHER" id="PTHR42724">
    <property type="entry name" value="TETRAACYLDISACCHARIDE 4'-KINASE"/>
    <property type="match status" value="1"/>
</dbReference>
<dbReference type="InterPro" id="IPR003758">
    <property type="entry name" value="LpxK"/>
</dbReference>
<evidence type="ECO:0000313" key="15">
    <source>
        <dbReference type="Proteomes" id="UP000633263"/>
    </source>
</evidence>
<comment type="caution">
    <text evidence="14">The sequence shown here is derived from an EMBL/GenBank/DDBJ whole genome shotgun (WGS) entry which is preliminary data.</text>
</comment>
<evidence type="ECO:0000256" key="3">
    <source>
        <dbReference type="ARBA" id="ARBA00012071"/>
    </source>
</evidence>
<accession>A0ABQ2CMB3</accession>
<comment type="catalytic activity">
    <reaction evidence="13">
        <text>a lipid A disaccharide + ATP = a lipid IVA + ADP + H(+)</text>
        <dbReference type="Rhea" id="RHEA:67840"/>
        <dbReference type="ChEBI" id="CHEBI:15378"/>
        <dbReference type="ChEBI" id="CHEBI:30616"/>
        <dbReference type="ChEBI" id="CHEBI:176343"/>
        <dbReference type="ChEBI" id="CHEBI:176425"/>
        <dbReference type="ChEBI" id="CHEBI:456216"/>
        <dbReference type="EC" id="2.7.1.130"/>
    </reaction>
</comment>
<comment type="similarity">
    <text evidence="13">Belongs to the LpxK family.</text>
</comment>
<dbReference type="EMBL" id="BMNN01000001">
    <property type="protein sequence ID" value="GGI95118.1"/>
    <property type="molecule type" value="Genomic_DNA"/>
</dbReference>
<feature type="binding site" evidence="13">
    <location>
        <begin position="64"/>
        <end position="71"/>
    </location>
    <ligand>
        <name>ATP</name>
        <dbReference type="ChEBI" id="CHEBI:30616"/>
    </ligand>
</feature>
<organism evidence="14 15">
    <name type="scientific">Halopseudomonas pertucinogena</name>
    <dbReference type="NCBI Taxonomy" id="86175"/>
    <lineage>
        <taxon>Bacteria</taxon>
        <taxon>Pseudomonadati</taxon>
        <taxon>Pseudomonadota</taxon>
        <taxon>Gammaproteobacteria</taxon>
        <taxon>Pseudomonadales</taxon>
        <taxon>Pseudomonadaceae</taxon>
        <taxon>Halopseudomonas</taxon>
    </lineage>
</organism>
<keyword evidence="8 13" id="KW-0547">Nucleotide-binding</keyword>
<dbReference type="NCBIfam" id="TIGR00682">
    <property type="entry name" value="lpxK"/>
    <property type="match status" value="1"/>
</dbReference>
<keyword evidence="6 13" id="KW-0441">Lipid A biosynthesis</keyword>
<keyword evidence="9 13" id="KW-0418">Kinase</keyword>
<evidence type="ECO:0000256" key="10">
    <source>
        <dbReference type="ARBA" id="ARBA00022840"/>
    </source>
</evidence>
<evidence type="ECO:0000256" key="12">
    <source>
        <dbReference type="ARBA" id="ARBA00029757"/>
    </source>
</evidence>
<evidence type="ECO:0000313" key="14">
    <source>
        <dbReference type="EMBL" id="GGI95118.1"/>
    </source>
</evidence>
<sequence length="347" mass="39164">MKRPADIQQRLLRAWYQQRSWLVLLRPLSALYCRFAMRKRQRYLDAPSASWQPPVPLIVVGNVTLGGTGKTPMVIWLVEHLRSRGLRVGVISRGYGGKPPSLPWRVQPTRDTPEQTGDEPLLIASRCQVPVVIDPDRPRAGRYLLEHAAVDVIISDDGLQHYRMGRTLELVMIDHARGLGNGRCLPEGPLREPASRLDSVDLRIRTGAPADEDGFYALRLEPAELVNMKTGEKVRPDAWRAPPRVQAVAGIGNPERFCKTLENLGFVPEIHAFADHAQYNENSFAAFDHGEPLLMTEKDAIKCAGFARENWWYLSVDARMSESFVEALHARLDRHLPPRQNPISEPE</sequence>
<evidence type="ECO:0000256" key="7">
    <source>
        <dbReference type="ARBA" id="ARBA00022679"/>
    </source>
</evidence>
<dbReference type="HAMAP" id="MF_00409">
    <property type="entry name" value="LpxK"/>
    <property type="match status" value="1"/>
</dbReference>
<evidence type="ECO:0000256" key="11">
    <source>
        <dbReference type="ARBA" id="ARBA00023098"/>
    </source>
</evidence>
<evidence type="ECO:0000256" key="6">
    <source>
        <dbReference type="ARBA" id="ARBA00022556"/>
    </source>
</evidence>
<dbReference type="EC" id="2.7.1.130" evidence="3 13"/>
<keyword evidence="11 13" id="KW-0443">Lipid metabolism</keyword>
<dbReference type="PANTHER" id="PTHR42724:SF1">
    <property type="entry name" value="TETRAACYLDISACCHARIDE 4'-KINASE, MITOCHONDRIAL-RELATED"/>
    <property type="match status" value="1"/>
</dbReference>
<protein>
    <recommendedName>
        <fullName evidence="4 13">Tetraacyldisaccharide 4'-kinase</fullName>
        <ecNumber evidence="3 13">2.7.1.130</ecNumber>
    </recommendedName>
    <alternativeName>
        <fullName evidence="12 13">Lipid A 4'-kinase</fullName>
    </alternativeName>
</protein>
<reference evidence="15" key="1">
    <citation type="journal article" date="2019" name="Int. J. Syst. Evol. Microbiol.">
        <title>The Global Catalogue of Microorganisms (GCM) 10K type strain sequencing project: providing services to taxonomists for standard genome sequencing and annotation.</title>
        <authorList>
            <consortium name="The Broad Institute Genomics Platform"/>
            <consortium name="The Broad Institute Genome Sequencing Center for Infectious Disease"/>
            <person name="Wu L."/>
            <person name="Ma J."/>
        </authorList>
    </citation>
    <scope>NUCLEOTIDE SEQUENCE [LARGE SCALE GENOMIC DNA]</scope>
    <source>
        <strain evidence="15">JCM 11590</strain>
    </source>
</reference>
<dbReference type="RefSeq" id="WP_188635419.1">
    <property type="nucleotide sequence ID" value="NZ_BMNN01000001.1"/>
</dbReference>
<evidence type="ECO:0000256" key="8">
    <source>
        <dbReference type="ARBA" id="ARBA00022741"/>
    </source>
</evidence>
<proteinExistence type="inferred from homology"/>
<keyword evidence="10 13" id="KW-0067">ATP-binding</keyword>
<comment type="function">
    <text evidence="1 13">Transfers the gamma-phosphate of ATP to the 4'-position of a tetraacyldisaccharide 1-phosphate intermediate (termed DS-1-P) to form tetraacyldisaccharide 1,4'-bis-phosphate (lipid IVA).</text>
</comment>
<evidence type="ECO:0000256" key="9">
    <source>
        <dbReference type="ARBA" id="ARBA00022777"/>
    </source>
</evidence>